<dbReference type="OMA" id="TEFAICM"/>
<keyword evidence="3" id="KW-0653">Protein transport</keyword>
<feature type="region of interest" description="Disordered" evidence="4">
    <location>
        <begin position="70"/>
        <end position="107"/>
    </location>
</feature>
<evidence type="ECO:0000256" key="3">
    <source>
        <dbReference type="RuleBase" id="RU365026"/>
    </source>
</evidence>
<keyword evidence="7" id="KW-1185">Reference proteome</keyword>
<dbReference type="STRING" id="4558.A0A1B6PK74"/>
<proteinExistence type="inferred from homology"/>
<dbReference type="InterPro" id="IPR016159">
    <property type="entry name" value="Cullin_repeat-like_dom_sf"/>
</dbReference>
<dbReference type="SUPFAM" id="SSF74788">
    <property type="entry name" value="Cullin repeat-like"/>
    <property type="match status" value="1"/>
</dbReference>
<feature type="region of interest" description="Disordered" evidence="4">
    <location>
        <begin position="205"/>
        <end position="232"/>
    </location>
</feature>
<reference evidence="7" key="2">
    <citation type="journal article" date="2018" name="Plant J.">
        <title>The Sorghum bicolor reference genome: improved assembly, gene annotations, a transcriptome atlas, and signatures of genome organization.</title>
        <authorList>
            <person name="McCormick R.F."/>
            <person name="Truong S.K."/>
            <person name="Sreedasyam A."/>
            <person name="Jenkins J."/>
            <person name="Shu S."/>
            <person name="Sims D."/>
            <person name="Kennedy M."/>
            <person name="Amirebrahimi M."/>
            <person name="Weers B.D."/>
            <person name="McKinley B."/>
            <person name="Mattison A."/>
            <person name="Morishige D.T."/>
            <person name="Grimwood J."/>
            <person name="Schmutz J."/>
            <person name="Mullet J.E."/>
        </authorList>
    </citation>
    <scope>NUCLEOTIDE SEQUENCE [LARGE SCALE GENOMIC DNA]</scope>
    <source>
        <strain evidence="7">cv. BTx623</strain>
    </source>
</reference>
<evidence type="ECO:0000256" key="1">
    <source>
        <dbReference type="ARBA" id="ARBA00006756"/>
    </source>
</evidence>
<comment type="function">
    <text evidence="3">Component of the exocyst complex.</text>
</comment>
<evidence type="ECO:0000259" key="5">
    <source>
        <dbReference type="Pfam" id="PF03081"/>
    </source>
</evidence>
<dbReference type="PANTHER" id="PTHR12542:SF142">
    <property type="entry name" value="EXOCYST SUBUNIT EXO70 FAMILY PROTEIN"/>
    <property type="match status" value="1"/>
</dbReference>
<dbReference type="InParanoid" id="A0A1B6PK74"/>
<dbReference type="Pfam" id="PF03081">
    <property type="entry name" value="Exo70_C"/>
    <property type="match status" value="1"/>
</dbReference>
<dbReference type="FunCoup" id="A0A1B6PK74">
    <property type="interactions" value="2593"/>
</dbReference>
<dbReference type="Proteomes" id="UP000000768">
    <property type="component" value="Chromosome 6"/>
</dbReference>
<name>A0A1B6PK74_SORBI</name>
<evidence type="ECO:0000256" key="2">
    <source>
        <dbReference type="ARBA" id="ARBA00022448"/>
    </source>
</evidence>
<dbReference type="GO" id="GO:0005546">
    <property type="term" value="F:phosphatidylinositol-4,5-bisphosphate binding"/>
    <property type="evidence" value="ECO:0007669"/>
    <property type="project" value="InterPro"/>
</dbReference>
<feature type="region of interest" description="Disordered" evidence="4">
    <location>
        <begin position="1"/>
        <end position="24"/>
    </location>
</feature>
<reference evidence="6 7" key="1">
    <citation type="journal article" date="2009" name="Nature">
        <title>The Sorghum bicolor genome and the diversification of grasses.</title>
        <authorList>
            <person name="Paterson A.H."/>
            <person name="Bowers J.E."/>
            <person name="Bruggmann R."/>
            <person name="Dubchak I."/>
            <person name="Grimwood J."/>
            <person name="Gundlach H."/>
            <person name="Haberer G."/>
            <person name="Hellsten U."/>
            <person name="Mitros T."/>
            <person name="Poliakov A."/>
            <person name="Schmutz J."/>
            <person name="Spannagl M."/>
            <person name="Tang H."/>
            <person name="Wang X."/>
            <person name="Wicker T."/>
            <person name="Bharti A.K."/>
            <person name="Chapman J."/>
            <person name="Feltus F.A."/>
            <person name="Gowik U."/>
            <person name="Grigoriev I.V."/>
            <person name="Lyons E."/>
            <person name="Maher C.A."/>
            <person name="Martis M."/>
            <person name="Narechania A."/>
            <person name="Otillar R.P."/>
            <person name="Penning B.W."/>
            <person name="Salamov A.A."/>
            <person name="Wang Y."/>
            <person name="Zhang L."/>
            <person name="Carpita N.C."/>
            <person name="Freeling M."/>
            <person name="Gingle A.R."/>
            <person name="Hash C.T."/>
            <person name="Keller B."/>
            <person name="Klein P."/>
            <person name="Kresovich S."/>
            <person name="McCann M.C."/>
            <person name="Ming R."/>
            <person name="Peterson D.G."/>
            <person name="Mehboob-ur-Rahman"/>
            <person name="Ware D."/>
            <person name="Westhoff P."/>
            <person name="Mayer K.F."/>
            <person name="Messing J."/>
            <person name="Rokhsar D.S."/>
        </authorList>
    </citation>
    <scope>NUCLEOTIDE SEQUENCE [LARGE SCALE GENOMIC DNA]</scope>
    <source>
        <strain evidence="7">cv. BTx623</strain>
    </source>
</reference>
<keyword evidence="3" id="KW-0268">Exocytosis</keyword>
<dbReference type="eggNOG" id="KOG2344">
    <property type="taxonomic scope" value="Eukaryota"/>
</dbReference>
<dbReference type="InterPro" id="IPR004140">
    <property type="entry name" value="Exo70"/>
</dbReference>
<dbReference type="AlphaFoldDB" id="A0A1B6PK74"/>
<evidence type="ECO:0000313" key="7">
    <source>
        <dbReference type="Proteomes" id="UP000000768"/>
    </source>
</evidence>
<accession>A0A1B6PK74</accession>
<dbReference type="Gramene" id="KXG26069">
    <property type="protein sequence ID" value="KXG26069"/>
    <property type="gene ID" value="SORBI_3006G047100"/>
</dbReference>
<dbReference type="OrthoDB" id="1922221at2759"/>
<dbReference type="GO" id="GO:0006887">
    <property type="term" value="P:exocytosis"/>
    <property type="evidence" value="ECO:0000318"/>
    <property type="project" value="GO_Central"/>
</dbReference>
<protein>
    <recommendedName>
        <fullName evidence="3">Exocyst subunit Exo70 family protein</fullName>
    </recommendedName>
</protein>
<dbReference type="EMBL" id="CM000765">
    <property type="protein sequence ID" value="KXG26069.1"/>
    <property type="molecule type" value="Genomic_DNA"/>
</dbReference>
<feature type="domain" description="Exocyst complex subunit Exo70 C-terminal" evidence="5">
    <location>
        <begin position="313"/>
        <end position="685"/>
    </location>
</feature>
<sequence length="700" mass="77322">MSSPSSPPPQRREAGEGGELPVPVPAAVVGDDKVLAAAQHIVKSLATSKNAADDMIRILSGFDHRLSSITSDLFPSPSPAATSDPEPEPPGGEQEPSSNSSSTSSSLADFDAAEQLIHLWDTTPEALVFEAPEDDAAHYLAAVDVAVDHLSTPAVSGRAGVAVQLAMSRLEDELRHLMLRHSVPLDASGLYCSLRRLSLGSMDDLDTSSEFDPTTPHSQDGGGGPDTARSASIAGNNPFEDQVFDLVRPEAVDEIRAIADRMVHAGYGSELAQVYCAIRRDLLDECLTVLGVERLSIDEVQRIEWKQLNDKMKKWVHGVKTVVRSLLTGERRLCDLVLAASDELRDECFVESTKGCIMQIRNFGDAVAVCTRSPEKLSRILDMYEALAEVIPELKELFFGSYGDDVIHDLEGVLERLGDAVKGTLLEFGKVLQQESSRRPMMAGEIHPMTRYVMNYLRLLVVYSDTLDTLLDDSGAGDVDHNILHNGTDEDQEYLKSLTPLGRRLVKLISYLEANLDEKSKLYEDGALQCIFSMNNTLYIVQKVKDSELGRILGDHWIRRRRGKIRQNSKSYLRVSWTKVLSYLKDDGHGSSGSGSFGSSGNSSSRIKEKFKNFNLAFEEIYRSQTLWKVPDPQLREELKISISENVIPAYRAFTGRYGSLVDSGRNTGKYIKYTPEDLENHLSDLFEGSLGSANHSRRR</sequence>
<keyword evidence="2 3" id="KW-0813">Transport</keyword>
<dbReference type="Gene3D" id="1.20.1280.170">
    <property type="entry name" value="Exocyst complex component Exo70"/>
    <property type="match status" value="1"/>
</dbReference>
<dbReference type="InterPro" id="IPR046364">
    <property type="entry name" value="Exo70_C"/>
</dbReference>
<feature type="compositionally biased region" description="Low complexity" evidence="4">
    <location>
        <begin position="91"/>
        <end position="106"/>
    </location>
</feature>
<gene>
    <name evidence="6" type="ORF">SORBI_3006G047100</name>
</gene>
<evidence type="ECO:0000313" key="6">
    <source>
        <dbReference type="EMBL" id="KXG26069.1"/>
    </source>
</evidence>
<organism evidence="6 7">
    <name type="scientific">Sorghum bicolor</name>
    <name type="common">Sorghum</name>
    <name type="synonym">Sorghum vulgare</name>
    <dbReference type="NCBI Taxonomy" id="4558"/>
    <lineage>
        <taxon>Eukaryota</taxon>
        <taxon>Viridiplantae</taxon>
        <taxon>Streptophyta</taxon>
        <taxon>Embryophyta</taxon>
        <taxon>Tracheophyta</taxon>
        <taxon>Spermatophyta</taxon>
        <taxon>Magnoliopsida</taxon>
        <taxon>Liliopsida</taxon>
        <taxon>Poales</taxon>
        <taxon>Poaceae</taxon>
        <taxon>PACMAD clade</taxon>
        <taxon>Panicoideae</taxon>
        <taxon>Andropogonodae</taxon>
        <taxon>Andropogoneae</taxon>
        <taxon>Sorghinae</taxon>
        <taxon>Sorghum</taxon>
    </lineage>
</organism>
<dbReference type="Pfam" id="PF20669">
    <property type="entry name" value="Exo70_N"/>
    <property type="match status" value="1"/>
</dbReference>
<dbReference type="GO" id="GO:0015031">
    <property type="term" value="P:protein transport"/>
    <property type="evidence" value="ECO:0007669"/>
    <property type="project" value="UniProtKB-KW"/>
</dbReference>
<dbReference type="GO" id="GO:0000145">
    <property type="term" value="C:exocyst"/>
    <property type="evidence" value="ECO:0000318"/>
    <property type="project" value="GO_Central"/>
</dbReference>
<evidence type="ECO:0000256" key="4">
    <source>
        <dbReference type="SAM" id="MobiDB-lite"/>
    </source>
</evidence>
<dbReference type="PANTHER" id="PTHR12542">
    <property type="entry name" value="EXOCYST COMPLEX PROTEIN EXO70"/>
    <property type="match status" value="1"/>
</dbReference>
<comment type="similarity">
    <text evidence="1 3">Belongs to the EXO70 family.</text>
</comment>